<dbReference type="PANTHER" id="PTHR22993:SF9">
    <property type="entry name" value="FORMAMIDOPYRIMIDINE-DNA GLYCOSYLASE"/>
    <property type="match status" value="1"/>
</dbReference>
<evidence type="ECO:0000259" key="15">
    <source>
        <dbReference type="PROSITE" id="PS51068"/>
    </source>
</evidence>
<keyword evidence="7" id="KW-0862">Zinc</keyword>
<dbReference type="InterPro" id="IPR012319">
    <property type="entry name" value="FPG_cat"/>
</dbReference>
<accession>A0ABT4REI8</accession>
<dbReference type="RefSeq" id="WP_202956115.1">
    <property type="nucleotide sequence ID" value="NZ_JAPCID010000007.1"/>
</dbReference>
<dbReference type="Gene3D" id="1.10.8.50">
    <property type="match status" value="1"/>
</dbReference>
<dbReference type="InterPro" id="IPR035937">
    <property type="entry name" value="FPG_N"/>
</dbReference>
<evidence type="ECO:0000256" key="13">
    <source>
        <dbReference type="PROSITE-ProRule" id="PRU00391"/>
    </source>
</evidence>
<dbReference type="SMART" id="SM01232">
    <property type="entry name" value="H2TH"/>
    <property type="match status" value="1"/>
</dbReference>
<proteinExistence type="inferred from homology"/>
<evidence type="ECO:0000256" key="9">
    <source>
        <dbReference type="ARBA" id="ARBA00023204"/>
    </source>
</evidence>
<organism evidence="16 17">
    <name type="scientific">Solirubrobacter deserti</name>
    <dbReference type="NCBI Taxonomy" id="2282478"/>
    <lineage>
        <taxon>Bacteria</taxon>
        <taxon>Bacillati</taxon>
        <taxon>Actinomycetota</taxon>
        <taxon>Thermoleophilia</taxon>
        <taxon>Solirubrobacterales</taxon>
        <taxon>Solirubrobacteraceae</taxon>
        <taxon>Solirubrobacter</taxon>
    </lineage>
</organism>
<reference evidence="16" key="1">
    <citation type="submission" date="2022-10" db="EMBL/GenBank/DDBJ databases">
        <title>The WGS of Solirubrobacter sp. CPCC 204708.</title>
        <authorList>
            <person name="Jiang Z."/>
        </authorList>
    </citation>
    <scope>NUCLEOTIDE SEQUENCE</scope>
    <source>
        <strain evidence="16">CPCC 204708</strain>
    </source>
</reference>
<dbReference type="PROSITE" id="PS51068">
    <property type="entry name" value="FPG_CAT"/>
    <property type="match status" value="1"/>
</dbReference>
<feature type="domain" description="Formamidopyrimidine-DNA glycosylase catalytic" evidence="15">
    <location>
        <begin position="2"/>
        <end position="101"/>
    </location>
</feature>
<evidence type="ECO:0000256" key="1">
    <source>
        <dbReference type="ARBA" id="ARBA00001668"/>
    </source>
</evidence>
<dbReference type="Proteomes" id="UP001147700">
    <property type="component" value="Unassembled WGS sequence"/>
</dbReference>
<keyword evidence="10" id="KW-0456">Lyase</keyword>
<comment type="catalytic activity">
    <reaction evidence="1">
        <text>Hydrolysis of DNA containing ring-opened 7-methylguanine residues, releasing 2,6-diamino-4-hydroxy-5-(N-methyl)formamidopyrimidine.</text>
        <dbReference type="EC" id="3.2.2.23"/>
    </reaction>
</comment>
<keyword evidence="5 13" id="KW-0863">Zinc-finger</keyword>
<evidence type="ECO:0000256" key="8">
    <source>
        <dbReference type="ARBA" id="ARBA00023125"/>
    </source>
</evidence>
<dbReference type="SUPFAM" id="SSF81624">
    <property type="entry name" value="N-terminal domain of MutM-like DNA repair proteins"/>
    <property type="match status" value="1"/>
</dbReference>
<keyword evidence="12" id="KW-0326">Glycosidase</keyword>
<dbReference type="SMART" id="SM00898">
    <property type="entry name" value="Fapy_DNA_glyco"/>
    <property type="match status" value="1"/>
</dbReference>
<evidence type="ECO:0000256" key="11">
    <source>
        <dbReference type="ARBA" id="ARBA00023268"/>
    </source>
</evidence>
<evidence type="ECO:0000313" key="17">
    <source>
        <dbReference type="Proteomes" id="UP001147700"/>
    </source>
</evidence>
<protein>
    <submittedName>
        <fullName evidence="16">DNA-formamidopyrimidine glycosylase</fullName>
    </submittedName>
</protein>
<dbReference type="PROSITE" id="PS51066">
    <property type="entry name" value="ZF_FPG_2"/>
    <property type="match status" value="1"/>
</dbReference>
<evidence type="ECO:0000259" key="14">
    <source>
        <dbReference type="PROSITE" id="PS51066"/>
    </source>
</evidence>
<dbReference type="SUPFAM" id="SSF46946">
    <property type="entry name" value="S13-like H2TH domain"/>
    <property type="match status" value="1"/>
</dbReference>
<sequence>MPELPEMEITARRLAEALPGETIESVLTPGLNVLKTFDPPLSALDGARFTGVRRRGKLLALEVDTDSHGPLTLLVHLMSAGRLMLYDKRGSLRDKTSRVLVRLPGDRELRLREFGTKQAAWVKLLTLDGLEAEPALKSLGPEAWPDPPADLSELLSVPRPLHSLLRDQQVIAGIGRTWVDEILHQAKLSPFKRGDDLSAAEAKALRKAMVGELQRVLDVYEEKVALPLPEKFPKPTRVHAHQGEPCPRCETVLEAVFYEDYVMSYCPHCQTEGRILKDRRLSRLLK</sequence>
<name>A0ABT4REI8_9ACTN</name>
<dbReference type="Pfam" id="PF01149">
    <property type="entry name" value="Fapy_DNA_glyco"/>
    <property type="match status" value="1"/>
</dbReference>
<evidence type="ECO:0000256" key="6">
    <source>
        <dbReference type="ARBA" id="ARBA00022801"/>
    </source>
</evidence>
<keyword evidence="17" id="KW-1185">Reference proteome</keyword>
<evidence type="ECO:0000256" key="4">
    <source>
        <dbReference type="ARBA" id="ARBA00022763"/>
    </source>
</evidence>
<keyword evidence="6" id="KW-0378">Hydrolase</keyword>
<dbReference type="InterPro" id="IPR015886">
    <property type="entry name" value="H2TH_FPG"/>
</dbReference>
<dbReference type="InterPro" id="IPR000214">
    <property type="entry name" value="Znf_DNA_glyclase/AP_lyase"/>
</dbReference>
<dbReference type="InterPro" id="IPR010979">
    <property type="entry name" value="Ribosomal_uS13-like_H2TH"/>
</dbReference>
<dbReference type="EMBL" id="JAPCID010000007">
    <property type="protein sequence ID" value="MDA0136949.1"/>
    <property type="molecule type" value="Genomic_DNA"/>
</dbReference>
<gene>
    <name evidence="16" type="ORF">OJ962_05515</name>
</gene>
<keyword evidence="3" id="KW-0479">Metal-binding</keyword>
<evidence type="ECO:0000256" key="10">
    <source>
        <dbReference type="ARBA" id="ARBA00023239"/>
    </source>
</evidence>
<evidence type="ECO:0000256" key="3">
    <source>
        <dbReference type="ARBA" id="ARBA00022723"/>
    </source>
</evidence>
<comment type="caution">
    <text evidence="16">The sequence shown here is derived from an EMBL/GenBank/DDBJ whole genome shotgun (WGS) entry which is preliminary data.</text>
</comment>
<keyword evidence="8" id="KW-0238">DNA-binding</keyword>
<dbReference type="Gene3D" id="3.20.190.10">
    <property type="entry name" value="MutM-like, N-terminal"/>
    <property type="match status" value="1"/>
</dbReference>
<keyword evidence="9" id="KW-0234">DNA repair</keyword>
<dbReference type="Pfam" id="PF06831">
    <property type="entry name" value="H2TH"/>
    <property type="match status" value="1"/>
</dbReference>
<dbReference type="PANTHER" id="PTHR22993">
    <property type="entry name" value="FORMAMIDOPYRIMIDINE-DNA GLYCOSYLASE"/>
    <property type="match status" value="1"/>
</dbReference>
<dbReference type="SUPFAM" id="SSF57716">
    <property type="entry name" value="Glucocorticoid receptor-like (DNA-binding domain)"/>
    <property type="match status" value="1"/>
</dbReference>
<keyword evidence="4" id="KW-0227">DNA damage</keyword>
<evidence type="ECO:0000256" key="12">
    <source>
        <dbReference type="ARBA" id="ARBA00023295"/>
    </source>
</evidence>
<evidence type="ECO:0000256" key="5">
    <source>
        <dbReference type="ARBA" id="ARBA00022771"/>
    </source>
</evidence>
<feature type="domain" description="FPG-type" evidence="14">
    <location>
        <begin position="237"/>
        <end position="271"/>
    </location>
</feature>
<keyword evidence="11" id="KW-0511">Multifunctional enzyme</keyword>
<evidence type="ECO:0000256" key="7">
    <source>
        <dbReference type="ARBA" id="ARBA00022833"/>
    </source>
</evidence>
<comment type="similarity">
    <text evidence="2">Belongs to the FPG family.</text>
</comment>
<evidence type="ECO:0000313" key="16">
    <source>
        <dbReference type="EMBL" id="MDA0136949.1"/>
    </source>
</evidence>
<evidence type="ECO:0000256" key="2">
    <source>
        <dbReference type="ARBA" id="ARBA00009409"/>
    </source>
</evidence>